<evidence type="ECO:0008006" key="7">
    <source>
        <dbReference type="Google" id="ProtNLM"/>
    </source>
</evidence>
<organism evidence="5 6">
    <name type="scientific">Trapa incisa</name>
    <dbReference type="NCBI Taxonomy" id="236973"/>
    <lineage>
        <taxon>Eukaryota</taxon>
        <taxon>Viridiplantae</taxon>
        <taxon>Streptophyta</taxon>
        <taxon>Embryophyta</taxon>
        <taxon>Tracheophyta</taxon>
        <taxon>Spermatophyta</taxon>
        <taxon>Magnoliopsida</taxon>
        <taxon>eudicotyledons</taxon>
        <taxon>Gunneridae</taxon>
        <taxon>Pentapetalae</taxon>
        <taxon>rosids</taxon>
        <taxon>malvids</taxon>
        <taxon>Myrtales</taxon>
        <taxon>Lythraceae</taxon>
        <taxon>Trapa</taxon>
    </lineage>
</organism>
<feature type="repeat" description="PPR" evidence="3">
    <location>
        <begin position="445"/>
        <end position="479"/>
    </location>
</feature>
<accession>A0AAN7LAK7</accession>
<feature type="repeat" description="PPR" evidence="3">
    <location>
        <begin position="377"/>
        <end position="411"/>
    </location>
</feature>
<feature type="repeat" description="PPR" evidence="3">
    <location>
        <begin position="125"/>
        <end position="159"/>
    </location>
</feature>
<dbReference type="NCBIfam" id="TIGR00756">
    <property type="entry name" value="PPR"/>
    <property type="match status" value="6"/>
</dbReference>
<reference evidence="5 6" key="1">
    <citation type="journal article" date="2023" name="Hortic Res">
        <title>Pangenome of water caltrop reveals structural variations and asymmetric subgenome divergence after allopolyploidization.</title>
        <authorList>
            <person name="Zhang X."/>
            <person name="Chen Y."/>
            <person name="Wang L."/>
            <person name="Yuan Y."/>
            <person name="Fang M."/>
            <person name="Shi L."/>
            <person name="Lu R."/>
            <person name="Comes H.P."/>
            <person name="Ma Y."/>
            <person name="Chen Y."/>
            <person name="Huang G."/>
            <person name="Zhou Y."/>
            <person name="Zheng Z."/>
            <person name="Qiu Y."/>
        </authorList>
    </citation>
    <scope>NUCLEOTIDE SEQUENCE [LARGE SCALE GENOMIC DNA]</scope>
    <source>
        <tissue evidence="5">Roots</tissue>
    </source>
</reference>
<evidence type="ECO:0000313" key="6">
    <source>
        <dbReference type="Proteomes" id="UP001345219"/>
    </source>
</evidence>
<dbReference type="Proteomes" id="UP001345219">
    <property type="component" value="Chromosome 14"/>
</dbReference>
<evidence type="ECO:0000256" key="2">
    <source>
        <dbReference type="ARBA" id="ARBA00022737"/>
    </source>
</evidence>
<dbReference type="AlphaFoldDB" id="A0AAN7LAK7"/>
<dbReference type="PANTHER" id="PTHR47447">
    <property type="entry name" value="OS03G0856100 PROTEIN"/>
    <property type="match status" value="1"/>
</dbReference>
<proteinExistence type="inferred from homology"/>
<comment type="caution">
    <text evidence="5">The sequence shown here is derived from an EMBL/GenBank/DDBJ whole genome shotgun (WGS) entry which is preliminary data.</text>
</comment>
<dbReference type="Pfam" id="PF01535">
    <property type="entry name" value="PPR"/>
    <property type="match status" value="2"/>
</dbReference>
<dbReference type="InterPro" id="IPR002885">
    <property type="entry name" value="PPR_rpt"/>
</dbReference>
<feature type="repeat" description="PPR" evidence="3">
    <location>
        <begin position="90"/>
        <end position="124"/>
    </location>
</feature>
<keyword evidence="6" id="KW-1185">Reference proteome</keyword>
<evidence type="ECO:0000256" key="1">
    <source>
        <dbReference type="ARBA" id="ARBA00007626"/>
    </source>
</evidence>
<feature type="repeat" description="PPR" evidence="3">
    <location>
        <begin position="195"/>
        <end position="229"/>
    </location>
</feature>
<comment type="similarity">
    <text evidence="1">Belongs to the PPR family. P subfamily.</text>
</comment>
<gene>
    <name evidence="5" type="ORF">SAY87_018322</name>
</gene>
<sequence length="539" mass="61728">MTKQHPRSKPNHKQDTTPDSPQTTYMREWISRIYQILKYSTWESAQDQLSSLPIKWDSYTVSHVLKAHPPMQKSWLFFNWVSQVKGFKHDHFTFTTMLDIFGEAGRISSMQHVFQLMMEKGVNVDSVTYTCLMQWVSKWEGVEGAVRIWEEMKDVGCHPTVVSYTAYLKILFDNKRAEEASAVYREMIESGYTPNCHTYTVLMEYLMDSGKYEEAFDIFTKMQDAGILPDKAACNILVEKCCKVQDIEIMHKILQFMKENKIVLRHSVFIEALDILRNKGQSDGLLREVNPHFSDESSTDQEDYDVSYTTEGAVLLILLQKQSLVAVDHLFIAIMNKNIWLNPTVVSITIHVNCTRGRFEGALLAFGCGKKLGLVLEKSAYLAVIGCMIRRDEFEKAVEVFEEMLRVGHPLGPYLAATLIYKLGIARRPNFAAKIFSSLPKNLRDAATYTSLVWVYFSAGAPEKAMKIYQEMRGKGINPSLGTYDLMVVGLEKSGRVSQAGTYRKEKQRWLFDSGLERVVSLEERICDLLFAWDTVAFQ</sequence>
<dbReference type="PANTHER" id="PTHR47447:SF27">
    <property type="entry name" value="PENTACOTRIPEPTIDE-REPEAT REGION OF PRORP DOMAIN-CONTAINING PROTEIN"/>
    <property type="match status" value="1"/>
</dbReference>
<name>A0AAN7LAK7_9MYRT</name>
<dbReference type="Gene3D" id="1.25.40.10">
    <property type="entry name" value="Tetratricopeptide repeat domain"/>
    <property type="match status" value="4"/>
</dbReference>
<dbReference type="Pfam" id="PF13041">
    <property type="entry name" value="PPR_2"/>
    <property type="match status" value="3"/>
</dbReference>
<feature type="region of interest" description="Disordered" evidence="4">
    <location>
        <begin position="1"/>
        <end position="22"/>
    </location>
</feature>
<protein>
    <recommendedName>
        <fullName evidence="7">Pentatricopeptide repeat-containing protein</fullName>
    </recommendedName>
</protein>
<feature type="compositionally biased region" description="Basic residues" evidence="4">
    <location>
        <begin position="1"/>
        <end position="11"/>
    </location>
</feature>
<dbReference type="PROSITE" id="PS51375">
    <property type="entry name" value="PPR"/>
    <property type="match status" value="6"/>
</dbReference>
<evidence type="ECO:0000256" key="3">
    <source>
        <dbReference type="PROSITE-ProRule" id="PRU00708"/>
    </source>
</evidence>
<evidence type="ECO:0000313" key="5">
    <source>
        <dbReference type="EMBL" id="KAK4778135.1"/>
    </source>
</evidence>
<evidence type="ECO:0000256" key="4">
    <source>
        <dbReference type="SAM" id="MobiDB-lite"/>
    </source>
</evidence>
<feature type="repeat" description="PPR" evidence="3">
    <location>
        <begin position="160"/>
        <end position="194"/>
    </location>
</feature>
<dbReference type="EMBL" id="JAXIOK010000002">
    <property type="protein sequence ID" value="KAK4778135.1"/>
    <property type="molecule type" value="Genomic_DNA"/>
</dbReference>
<dbReference type="InterPro" id="IPR011990">
    <property type="entry name" value="TPR-like_helical_dom_sf"/>
</dbReference>
<keyword evidence="2" id="KW-0677">Repeat</keyword>